<comment type="caution">
    <text evidence="2">The sequence shown here is derived from an EMBL/GenBank/DDBJ whole genome shotgun (WGS) entry which is preliminary data.</text>
</comment>
<sequence>MDQRTRRISSIAGATLAAVVALGGCSGDSDSDSKKKSNASASPAADEKKPDSDASASSPASAADQSTPEGAVAAWVTAVIKQQPKEACLVMAEPAEGSKPAKVGSEETCGDDAPDRKQIDSTVEQLGESFTPEPPSADPKVEVAKAEATGDTVEYPADKITVDGQTLEKIILSHSTGVTADQLDIKVHSGRIEDSWYVTNLDFDIG</sequence>
<dbReference type="EMBL" id="JAGPYQ010000002">
    <property type="protein sequence ID" value="MBQ0854987.1"/>
    <property type="molecule type" value="Genomic_DNA"/>
</dbReference>
<dbReference type="Proteomes" id="UP000677413">
    <property type="component" value="Unassembled WGS sequence"/>
</dbReference>
<dbReference type="PROSITE" id="PS51257">
    <property type="entry name" value="PROKAR_LIPOPROTEIN"/>
    <property type="match status" value="1"/>
</dbReference>
<keyword evidence="3" id="KW-1185">Reference proteome</keyword>
<gene>
    <name evidence="2" type="ORF">J8N05_43265</name>
</gene>
<reference evidence="2 3" key="1">
    <citation type="submission" date="2021-04" db="EMBL/GenBank/DDBJ databases">
        <authorList>
            <person name="Tang X."/>
            <person name="Zhou X."/>
            <person name="Chen X."/>
            <person name="Cernava T."/>
            <person name="Zhang C."/>
        </authorList>
    </citation>
    <scope>NUCLEOTIDE SEQUENCE [LARGE SCALE GENOMIC DNA]</scope>
    <source>
        <strain evidence="2 3">BH-SS-21</strain>
    </source>
</reference>
<dbReference type="RefSeq" id="WP_210893046.1">
    <property type="nucleotide sequence ID" value="NZ_JAGPYQ010000002.1"/>
</dbReference>
<feature type="region of interest" description="Disordered" evidence="1">
    <location>
        <begin position="23"/>
        <end position="70"/>
    </location>
</feature>
<evidence type="ECO:0000256" key="1">
    <source>
        <dbReference type="SAM" id="MobiDB-lite"/>
    </source>
</evidence>
<evidence type="ECO:0000313" key="3">
    <source>
        <dbReference type="Proteomes" id="UP000677413"/>
    </source>
</evidence>
<feature type="compositionally biased region" description="Low complexity" evidence="1">
    <location>
        <begin position="53"/>
        <end position="64"/>
    </location>
</feature>
<name>A0A940Y1Q2_9ACTN</name>
<evidence type="ECO:0000313" key="2">
    <source>
        <dbReference type="EMBL" id="MBQ0854987.1"/>
    </source>
</evidence>
<feature type="region of interest" description="Disordered" evidence="1">
    <location>
        <begin position="95"/>
        <end position="140"/>
    </location>
</feature>
<evidence type="ECO:0008006" key="4">
    <source>
        <dbReference type="Google" id="ProtNLM"/>
    </source>
</evidence>
<protein>
    <recommendedName>
        <fullName evidence="4">Lipoprotein</fullName>
    </recommendedName>
</protein>
<organism evidence="2 3">
    <name type="scientific">Streptomyces liliiviolaceus</name>
    <dbReference type="NCBI Taxonomy" id="2823109"/>
    <lineage>
        <taxon>Bacteria</taxon>
        <taxon>Bacillati</taxon>
        <taxon>Actinomycetota</taxon>
        <taxon>Actinomycetes</taxon>
        <taxon>Kitasatosporales</taxon>
        <taxon>Streptomycetaceae</taxon>
        <taxon>Streptomyces</taxon>
    </lineage>
</organism>
<accession>A0A940Y1Q2</accession>
<dbReference type="AlphaFoldDB" id="A0A940Y1Q2"/>
<proteinExistence type="predicted"/>